<dbReference type="Gramene" id="KRG90021">
    <property type="protein sequence ID" value="KRG90021"/>
    <property type="gene ID" value="GLYMA_20G061900"/>
</dbReference>
<gene>
    <name evidence="1" type="ORF">GLYMA_20G061900</name>
</gene>
<evidence type="ECO:0000313" key="3">
    <source>
        <dbReference type="Proteomes" id="UP000008827"/>
    </source>
</evidence>
<keyword evidence="3" id="KW-1185">Reference proteome</keyword>
<dbReference type="AlphaFoldDB" id="A0A0R0E8Q1"/>
<evidence type="ECO:0000313" key="1">
    <source>
        <dbReference type="EMBL" id="KRG90021.1"/>
    </source>
</evidence>
<evidence type="ECO:0000313" key="2">
    <source>
        <dbReference type="EnsemblPlants" id="KRG90021"/>
    </source>
</evidence>
<sequence length="86" mass="9778">MSFNPHQGMILNEIQAMVAPYMFGANKDNSIDGEEQIVRTAYSISANRQTRRTLKPNGLLDQEDDNKTRMELALDVALDSLQHNER</sequence>
<proteinExistence type="predicted"/>
<accession>A0A0R0E8Q1</accession>
<reference evidence="1 2" key="1">
    <citation type="journal article" date="2010" name="Nature">
        <title>Genome sequence of the palaeopolyploid soybean.</title>
        <authorList>
            <person name="Schmutz J."/>
            <person name="Cannon S.B."/>
            <person name="Schlueter J."/>
            <person name="Ma J."/>
            <person name="Mitros T."/>
            <person name="Nelson W."/>
            <person name="Hyten D.L."/>
            <person name="Song Q."/>
            <person name="Thelen J.J."/>
            <person name="Cheng J."/>
            <person name="Xu D."/>
            <person name="Hellsten U."/>
            <person name="May G.D."/>
            <person name="Yu Y."/>
            <person name="Sakurai T."/>
            <person name="Umezawa T."/>
            <person name="Bhattacharyya M.K."/>
            <person name="Sandhu D."/>
            <person name="Valliyodan B."/>
            <person name="Lindquist E."/>
            <person name="Peto M."/>
            <person name="Grant D."/>
            <person name="Shu S."/>
            <person name="Goodstein D."/>
            <person name="Barry K."/>
            <person name="Futrell-Griggs M."/>
            <person name="Abernathy B."/>
            <person name="Du J."/>
            <person name="Tian Z."/>
            <person name="Zhu L."/>
            <person name="Gill N."/>
            <person name="Joshi T."/>
            <person name="Libault M."/>
            <person name="Sethuraman A."/>
            <person name="Zhang X.-C."/>
            <person name="Shinozaki K."/>
            <person name="Nguyen H.T."/>
            <person name="Wing R.A."/>
            <person name="Cregan P."/>
            <person name="Specht J."/>
            <person name="Grimwood J."/>
            <person name="Rokhsar D."/>
            <person name="Stacey G."/>
            <person name="Shoemaker R.C."/>
            <person name="Jackson S.A."/>
        </authorList>
    </citation>
    <scope>NUCLEOTIDE SEQUENCE [LARGE SCALE GENOMIC DNA]</scope>
    <source>
        <strain evidence="2">cv. Williams 82</strain>
        <tissue evidence="1">Callus</tissue>
    </source>
</reference>
<reference evidence="2" key="2">
    <citation type="submission" date="2018-02" db="UniProtKB">
        <authorList>
            <consortium name="EnsemblPlants"/>
        </authorList>
    </citation>
    <scope>IDENTIFICATION</scope>
    <source>
        <strain evidence="2">Williams 82</strain>
    </source>
</reference>
<reference evidence="1" key="3">
    <citation type="submission" date="2018-07" db="EMBL/GenBank/DDBJ databases">
        <title>WGS assembly of Glycine max.</title>
        <authorList>
            <person name="Schmutz J."/>
            <person name="Cannon S."/>
            <person name="Schlueter J."/>
            <person name="Ma J."/>
            <person name="Mitros T."/>
            <person name="Nelson W."/>
            <person name="Hyten D."/>
            <person name="Song Q."/>
            <person name="Thelen J."/>
            <person name="Cheng J."/>
            <person name="Xu D."/>
            <person name="Hellsten U."/>
            <person name="May G."/>
            <person name="Yu Y."/>
            <person name="Sakurai T."/>
            <person name="Umezawa T."/>
            <person name="Bhattacharyya M."/>
            <person name="Sandhu D."/>
            <person name="Valliyodan B."/>
            <person name="Lindquist E."/>
            <person name="Peto M."/>
            <person name="Grant D."/>
            <person name="Shu S."/>
            <person name="Goodstein D."/>
            <person name="Barry K."/>
            <person name="Futrell-Griggs M."/>
            <person name="Abernathy B."/>
            <person name="Du J."/>
            <person name="Tian Z."/>
            <person name="Zhu L."/>
            <person name="Gill N."/>
            <person name="Joshi T."/>
            <person name="Libault M."/>
            <person name="Sethuraman A."/>
            <person name="Zhang X."/>
            <person name="Shinozaki K."/>
            <person name="Nguyen H."/>
            <person name="Wing R."/>
            <person name="Cregan P."/>
            <person name="Specht J."/>
            <person name="Grimwood J."/>
            <person name="Rokhsar D."/>
            <person name="Stacey G."/>
            <person name="Shoemaker R."/>
            <person name="Jackson S."/>
        </authorList>
    </citation>
    <scope>NUCLEOTIDE SEQUENCE</scope>
    <source>
        <tissue evidence="1">Callus</tissue>
    </source>
</reference>
<organism evidence="1">
    <name type="scientific">Glycine max</name>
    <name type="common">Soybean</name>
    <name type="synonym">Glycine hispida</name>
    <dbReference type="NCBI Taxonomy" id="3847"/>
    <lineage>
        <taxon>Eukaryota</taxon>
        <taxon>Viridiplantae</taxon>
        <taxon>Streptophyta</taxon>
        <taxon>Embryophyta</taxon>
        <taxon>Tracheophyta</taxon>
        <taxon>Spermatophyta</taxon>
        <taxon>Magnoliopsida</taxon>
        <taxon>eudicotyledons</taxon>
        <taxon>Gunneridae</taxon>
        <taxon>Pentapetalae</taxon>
        <taxon>rosids</taxon>
        <taxon>fabids</taxon>
        <taxon>Fabales</taxon>
        <taxon>Fabaceae</taxon>
        <taxon>Papilionoideae</taxon>
        <taxon>50 kb inversion clade</taxon>
        <taxon>NPAAA clade</taxon>
        <taxon>indigoferoid/millettioid clade</taxon>
        <taxon>Phaseoleae</taxon>
        <taxon>Glycine</taxon>
        <taxon>Glycine subgen. Soja</taxon>
    </lineage>
</organism>
<dbReference type="EnsemblPlants" id="KRG90021">
    <property type="protein sequence ID" value="KRG90021"/>
    <property type="gene ID" value="GLYMA_20G061900"/>
</dbReference>
<name>A0A0R0E8Q1_SOYBN</name>
<dbReference type="EMBL" id="CM000853">
    <property type="protein sequence ID" value="KRG90021.1"/>
    <property type="molecule type" value="Genomic_DNA"/>
</dbReference>
<dbReference type="Proteomes" id="UP000008827">
    <property type="component" value="Chromosome 20"/>
</dbReference>
<dbReference type="InParanoid" id="A0A0R0E8Q1"/>
<protein>
    <submittedName>
        <fullName evidence="1 2">Uncharacterized protein</fullName>
    </submittedName>
</protein>